<evidence type="ECO:0000313" key="2">
    <source>
        <dbReference type="EMBL" id="GER36813.1"/>
    </source>
</evidence>
<evidence type="ECO:0000313" key="3">
    <source>
        <dbReference type="Proteomes" id="UP000325081"/>
    </source>
</evidence>
<reference evidence="3" key="1">
    <citation type="journal article" date="2019" name="Curr. Biol.">
        <title>Genome Sequence of Striga asiatica Provides Insight into the Evolution of Plant Parasitism.</title>
        <authorList>
            <person name="Yoshida S."/>
            <person name="Kim S."/>
            <person name="Wafula E.K."/>
            <person name="Tanskanen J."/>
            <person name="Kim Y.M."/>
            <person name="Honaas L."/>
            <person name="Yang Z."/>
            <person name="Spallek T."/>
            <person name="Conn C.E."/>
            <person name="Ichihashi Y."/>
            <person name="Cheong K."/>
            <person name="Cui S."/>
            <person name="Der J.P."/>
            <person name="Gundlach H."/>
            <person name="Jiao Y."/>
            <person name="Hori C."/>
            <person name="Ishida J.K."/>
            <person name="Kasahara H."/>
            <person name="Kiba T."/>
            <person name="Kim M.S."/>
            <person name="Koo N."/>
            <person name="Laohavisit A."/>
            <person name="Lee Y.H."/>
            <person name="Lumba S."/>
            <person name="McCourt P."/>
            <person name="Mortimer J.C."/>
            <person name="Mutuku J.M."/>
            <person name="Nomura T."/>
            <person name="Sasaki-Sekimoto Y."/>
            <person name="Seto Y."/>
            <person name="Wang Y."/>
            <person name="Wakatake T."/>
            <person name="Sakakibara H."/>
            <person name="Demura T."/>
            <person name="Yamaguchi S."/>
            <person name="Yoneyama K."/>
            <person name="Manabe R.I."/>
            <person name="Nelson D.C."/>
            <person name="Schulman A.H."/>
            <person name="Timko M.P."/>
            <person name="dePamphilis C.W."/>
            <person name="Choi D."/>
            <person name="Shirasu K."/>
        </authorList>
    </citation>
    <scope>NUCLEOTIDE SEQUENCE [LARGE SCALE GENOMIC DNA]</scope>
    <source>
        <strain evidence="3">cv. UVA1</strain>
    </source>
</reference>
<protein>
    <submittedName>
        <fullName evidence="2">Beta-xylosidase 3</fullName>
    </submittedName>
</protein>
<keyword evidence="1" id="KW-0378">Hydrolase</keyword>
<dbReference type="GO" id="GO:0048046">
    <property type="term" value="C:apoplast"/>
    <property type="evidence" value="ECO:0007669"/>
    <property type="project" value="TreeGrafter"/>
</dbReference>
<gene>
    <name evidence="2" type="ORF">STAS_13188</name>
</gene>
<name>A0A5A7PVB5_STRAF</name>
<dbReference type="AlphaFoldDB" id="A0A5A7PVB5"/>
<accession>A0A5A7PVB5</accession>
<comment type="caution">
    <text evidence="2">The sequence shown here is derived from an EMBL/GenBank/DDBJ whole genome shotgun (WGS) entry which is preliminary data.</text>
</comment>
<dbReference type="InterPro" id="IPR036962">
    <property type="entry name" value="Glyco_hydro_3_N_sf"/>
</dbReference>
<dbReference type="OrthoDB" id="47059at2759"/>
<dbReference type="GO" id="GO:0046556">
    <property type="term" value="F:alpha-L-arabinofuranosidase activity"/>
    <property type="evidence" value="ECO:0007669"/>
    <property type="project" value="TreeGrafter"/>
</dbReference>
<dbReference type="GO" id="GO:0045493">
    <property type="term" value="P:xylan catabolic process"/>
    <property type="evidence" value="ECO:0007669"/>
    <property type="project" value="InterPro"/>
</dbReference>
<organism evidence="2 3">
    <name type="scientific">Striga asiatica</name>
    <name type="common">Asiatic witchweed</name>
    <name type="synonym">Buchnera asiatica</name>
    <dbReference type="NCBI Taxonomy" id="4170"/>
    <lineage>
        <taxon>Eukaryota</taxon>
        <taxon>Viridiplantae</taxon>
        <taxon>Streptophyta</taxon>
        <taxon>Embryophyta</taxon>
        <taxon>Tracheophyta</taxon>
        <taxon>Spermatophyta</taxon>
        <taxon>Magnoliopsida</taxon>
        <taxon>eudicotyledons</taxon>
        <taxon>Gunneridae</taxon>
        <taxon>Pentapetalae</taxon>
        <taxon>asterids</taxon>
        <taxon>lamiids</taxon>
        <taxon>Lamiales</taxon>
        <taxon>Orobanchaceae</taxon>
        <taxon>Buchnereae</taxon>
        <taxon>Striga</taxon>
    </lineage>
</organism>
<dbReference type="EMBL" id="BKCP01005217">
    <property type="protein sequence ID" value="GER36813.1"/>
    <property type="molecule type" value="Genomic_DNA"/>
</dbReference>
<dbReference type="SUPFAM" id="SSF51445">
    <property type="entry name" value="(Trans)glycosidases"/>
    <property type="match status" value="1"/>
</dbReference>
<dbReference type="PANTHER" id="PTHR42721">
    <property type="entry name" value="SUGAR HYDROLASE-RELATED"/>
    <property type="match status" value="1"/>
</dbReference>
<dbReference type="PANTHER" id="PTHR42721:SF14">
    <property type="entry name" value="BETA-D-XYLOSIDASE 4-RELATED"/>
    <property type="match status" value="1"/>
</dbReference>
<dbReference type="InterPro" id="IPR017853">
    <property type="entry name" value="GH"/>
</dbReference>
<dbReference type="Proteomes" id="UP000325081">
    <property type="component" value="Unassembled WGS sequence"/>
</dbReference>
<keyword evidence="3" id="KW-1185">Reference proteome</keyword>
<dbReference type="Gene3D" id="3.20.20.300">
    <property type="entry name" value="Glycoside hydrolase, family 3, N-terminal domain"/>
    <property type="match status" value="1"/>
</dbReference>
<dbReference type="GO" id="GO:0031222">
    <property type="term" value="P:arabinan catabolic process"/>
    <property type="evidence" value="ECO:0007669"/>
    <property type="project" value="TreeGrafter"/>
</dbReference>
<dbReference type="GO" id="GO:0009044">
    <property type="term" value="F:xylan 1,4-beta-xylosidase activity"/>
    <property type="evidence" value="ECO:0007669"/>
    <property type="project" value="InterPro"/>
</dbReference>
<evidence type="ECO:0000256" key="1">
    <source>
        <dbReference type="ARBA" id="ARBA00022801"/>
    </source>
</evidence>
<dbReference type="InterPro" id="IPR044993">
    <property type="entry name" value="BXL"/>
</dbReference>
<proteinExistence type="predicted"/>
<sequence>MDLCSRGMVRGESIRECWEVVEAGTLLPIAEMAALALNSGVDLNCGDFHGLVNETVINGAVWNNFATMMRLGFFDGDPTKQAYRQLGPKDVCTAANQELAREVARQEIVGKGSLPLSAATHQVLGRDQTKCQCDPHNAR</sequence>